<proteinExistence type="predicted"/>
<name>A0A7I8C2P4_9BURK</name>
<protein>
    <submittedName>
        <fullName evidence="1">Uncharacterized protein</fullName>
    </submittedName>
</protein>
<accession>A0A7I8C2P4</accession>
<sequence length="174" mass="19867">MLDIEREFSTGDPVLVRAAVFGLLHNGRVGAPELRTQPLSLLTSFAASETYFTNRRRPDFQTIDVSTWPTVASTDFDETARRDLSKEIVVQRPQAPQPRPQLAIRVDLLEQHPPRVPRAPRTRTSCIRAYSAMRMMHVSTKTERPAIRMWQHRALDTTVQLSAIHASRLLDRLD</sequence>
<gene>
    <name evidence="1" type="ORF">PPGU16_77750</name>
</gene>
<keyword evidence="1" id="KW-0614">Plasmid</keyword>
<dbReference type="KEGG" id="plad:PPGU16_77750"/>
<dbReference type="Proteomes" id="UP000510888">
    <property type="component" value="Plasmid PPGU16_p2"/>
</dbReference>
<organism evidence="1 2">
    <name type="scientific">Paraburkholderia largidicola</name>
    <dbReference type="NCBI Taxonomy" id="3014751"/>
    <lineage>
        <taxon>Bacteria</taxon>
        <taxon>Pseudomonadati</taxon>
        <taxon>Pseudomonadota</taxon>
        <taxon>Betaproteobacteria</taxon>
        <taxon>Burkholderiales</taxon>
        <taxon>Burkholderiaceae</taxon>
        <taxon>Paraburkholderia</taxon>
    </lineage>
</organism>
<geneLocation type="plasmid" evidence="1 2">
    <name>PPGU16_p2</name>
</geneLocation>
<evidence type="ECO:0000313" key="1">
    <source>
        <dbReference type="EMBL" id="BCF94708.1"/>
    </source>
</evidence>
<reference evidence="1 2" key="1">
    <citation type="journal article" date="2020" name="Genes (Basel)">
        <title>Genomic Comparison of Insect Gut Symbionts from Divergent Burkholderia Subclades.</title>
        <authorList>
            <person name="Takeshita K."/>
            <person name="Kikuchi Y."/>
        </authorList>
    </citation>
    <scope>NUCLEOTIDE SEQUENCE [LARGE SCALE GENOMIC DNA]</scope>
    <source>
        <strain evidence="1 2">PGU16</strain>
        <plasmid evidence="1 2">PPGU16_p2</plasmid>
    </source>
</reference>
<dbReference type="EMBL" id="AP023177">
    <property type="protein sequence ID" value="BCF94708.1"/>
    <property type="molecule type" value="Genomic_DNA"/>
</dbReference>
<dbReference type="AlphaFoldDB" id="A0A7I8C2P4"/>
<dbReference type="RefSeq" id="WP_180727240.1">
    <property type="nucleotide sequence ID" value="NZ_AP023177.1"/>
</dbReference>
<keyword evidence="2" id="KW-1185">Reference proteome</keyword>
<evidence type="ECO:0000313" key="2">
    <source>
        <dbReference type="Proteomes" id="UP000510888"/>
    </source>
</evidence>